<dbReference type="Gene3D" id="1.20.990.10">
    <property type="entry name" value="NADPH-cytochrome p450 Reductase, Chain A, domain 3"/>
    <property type="match status" value="1"/>
</dbReference>
<keyword evidence="19" id="KW-1185">Reference proteome</keyword>
<evidence type="ECO:0000256" key="11">
    <source>
        <dbReference type="ARBA" id="ARBA00022857"/>
    </source>
</evidence>
<keyword evidence="8" id="KW-0288">FMN</keyword>
<evidence type="ECO:0000256" key="13">
    <source>
        <dbReference type="ARBA" id="ARBA00023004"/>
    </source>
</evidence>
<dbReference type="InterPro" id="IPR017972">
    <property type="entry name" value="Cyt_P450_CS"/>
</dbReference>
<dbReference type="InterPro" id="IPR017927">
    <property type="entry name" value="FAD-bd_FR_type"/>
</dbReference>
<dbReference type="SUPFAM" id="SSF52218">
    <property type="entry name" value="Flavoproteins"/>
    <property type="match status" value="1"/>
</dbReference>
<dbReference type="PROSITE" id="PS50902">
    <property type="entry name" value="FLAVODOXIN_LIKE"/>
    <property type="match status" value="1"/>
</dbReference>
<dbReference type="PANTHER" id="PTHR19384:SF127">
    <property type="entry name" value="BIFUNCTIONAL CYTOCHROME P450_NADPH--P450 REDUCTASE"/>
    <property type="match status" value="1"/>
</dbReference>
<comment type="cofactor">
    <cofactor evidence="2 15">
        <name>heme</name>
        <dbReference type="ChEBI" id="CHEBI:30413"/>
    </cofactor>
</comment>
<reference evidence="18" key="1">
    <citation type="submission" date="2023-03" db="EMBL/GenBank/DDBJ databases">
        <title>Massive genome expansion in bonnet fungi (Mycena s.s.) driven by repeated elements and novel gene families across ecological guilds.</title>
        <authorList>
            <consortium name="Lawrence Berkeley National Laboratory"/>
            <person name="Harder C.B."/>
            <person name="Miyauchi S."/>
            <person name="Viragh M."/>
            <person name="Kuo A."/>
            <person name="Thoen E."/>
            <person name="Andreopoulos B."/>
            <person name="Lu D."/>
            <person name="Skrede I."/>
            <person name="Drula E."/>
            <person name="Henrissat B."/>
            <person name="Morin E."/>
            <person name="Kohler A."/>
            <person name="Barry K."/>
            <person name="LaButti K."/>
            <person name="Morin E."/>
            <person name="Salamov A."/>
            <person name="Lipzen A."/>
            <person name="Mereny Z."/>
            <person name="Hegedus B."/>
            <person name="Baldrian P."/>
            <person name="Stursova M."/>
            <person name="Weitz H."/>
            <person name="Taylor A."/>
            <person name="Grigoriev I.V."/>
            <person name="Nagy L.G."/>
            <person name="Martin F."/>
            <person name="Kauserud H."/>
        </authorList>
    </citation>
    <scope>NUCLEOTIDE SEQUENCE</scope>
    <source>
        <strain evidence="18">CBHHK002</strain>
    </source>
</reference>
<keyword evidence="11" id="KW-0521">NADP</keyword>
<dbReference type="GO" id="GO:0005829">
    <property type="term" value="C:cytosol"/>
    <property type="evidence" value="ECO:0007669"/>
    <property type="project" value="TreeGrafter"/>
</dbReference>
<name>A0AAD7AHA9_9AGAR</name>
<dbReference type="SUPFAM" id="SSF63380">
    <property type="entry name" value="Riboflavin synthase domain-like"/>
    <property type="match status" value="1"/>
</dbReference>
<dbReference type="Gene3D" id="1.10.630.10">
    <property type="entry name" value="Cytochrome P450"/>
    <property type="match status" value="1"/>
</dbReference>
<evidence type="ECO:0000256" key="6">
    <source>
        <dbReference type="ARBA" id="ARBA00022617"/>
    </source>
</evidence>
<feature type="domain" description="Flavodoxin-like" evidence="16">
    <location>
        <begin position="490"/>
        <end position="630"/>
    </location>
</feature>
<evidence type="ECO:0000256" key="4">
    <source>
        <dbReference type="ARBA" id="ARBA00010018"/>
    </source>
</evidence>
<evidence type="ECO:0000313" key="18">
    <source>
        <dbReference type="EMBL" id="KAJ7358489.1"/>
    </source>
</evidence>
<evidence type="ECO:0000256" key="10">
    <source>
        <dbReference type="ARBA" id="ARBA00022827"/>
    </source>
</evidence>
<keyword evidence="5" id="KW-0813">Transport</keyword>
<protein>
    <submittedName>
        <fullName evidence="18">Fatty acid hydroxylase</fullName>
    </submittedName>
</protein>
<dbReference type="Pfam" id="PF00667">
    <property type="entry name" value="FAD_binding_1"/>
    <property type="match status" value="1"/>
</dbReference>
<dbReference type="PANTHER" id="PTHR19384">
    <property type="entry name" value="NITRIC OXIDE SYNTHASE-RELATED"/>
    <property type="match status" value="1"/>
</dbReference>
<evidence type="ECO:0000256" key="7">
    <source>
        <dbReference type="ARBA" id="ARBA00022630"/>
    </source>
</evidence>
<dbReference type="SUPFAM" id="SSF52343">
    <property type="entry name" value="Ferredoxin reductase-like, C-terminal NADP-linked domain"/>
    <property type="match status" value="1"/>
</dbReference>
<dbReference type="PRINTS" id="PR00463">
    <property type="entry name" value="EP450I"/>
</dbReference>
<comment type="caution">
    <text evidence="18">The sequence shown here is derived from an EMBL/GenBank/DDBJ whole genome shotgun (WGS) entry which is preliminary data.</text>
</comment>
<keyword evidence="7" id="KW-0285">Flavoprotein</keyword>
<dbReference type="GO" id="GO:0010181">
    <property type="term" value="F:FMN binding"/>
    <property type="evidence" value="ECO:0007669"/>
    <property type="project" value="InterPro"/>
</dbReference>
<evidence type="ECO:0000313" key="19">
    <source>
        <dbReference type="Proteomes" id="UP001218218"/>
    </source>
</evidence>
<dbReference type="CDD" id="cd06206">
    <property type="entry name" value="bifunctional_CYPOR"/>
    <property type="match status" value="1"/>
</dbReference>
<keyword evidence="14" id="KW-0503">Monooxygenase</keyword>
<dbReference type="GO" id="GO:0050660">
    <property type="term" value="F:flavin adenine dinucleotide binding"/>
    <property type="evidence" value="ECO:0007669"/>
    <property type="project" value="TreeGrafter"/>
</dbReference>
<dbReference type="InterPro" id="IPR036396">
    <property type="entry name" value="Cyt_P450_sf"/>
</dbReference>
<dbReference type="Pfam" id="PF00258">
    <property type="entry name" value="Flavodoxin_1"/>
    <property type="match status" value="1"/>
</dbReference>
<dbReference type="GO" id="GO:0003958">
    <property type="term" value="F:NADPH-hemoprotein reductase activity"/>
    <property type="evidence" value="ECO:0007669"/>
    <property type="project" value="InterPro"/>
</dbReference>
<dbReference type="Proteomes" id="UP001218218">
    <property type="component" value="Unassembled WGS sequence"/>
</dbReference>
<dbReference type="InterPro" id="IPR023206">
    <property type="entry name" value="Bifunctional_P450_P450_red"/>
</dbReference>
<dbReference type="PROSITE" id="PS51384">
    <property type="entry name" value="FAD_FR"/>
    <property type="match status" value="1"/>
</dbReference>
<dbReference type="AlphaFoldDB" id="A0AAD7AHA9"/>
<dbReference type="InterPro" id="IPR002401">
    <property type="entry name" value="Cyt_P450_E_grp-I"/>
</dbReference>
<evidence type="ECO:0000256" key="2">
    <source>
        <dbReference type="ARBA" id="ARBA00001971"/>
    </source>
</evidence>
<keyword evidence="13 15" id="KW-0408">Iron</keyword>
<evidence type="ECO:0000256" key="3">
    <source>
        <dbReference type="ARBA" id="ARBA00001974"/>
    </source>
</evidence>
<dbReference type="GO" id="GO:0020037">
    <property type="term" value="F:heme binding"/>
    <property type="evidence" value="ECO:0007669"/>
    <property type="project" value="InterPro"/>
</dbReference>
<dbReference type="InterPro" id="IPR029039">
    <property type="entry name" value="Flavoprotein-like_sf"/>
</dbReference>
<evidence type="ECO:0000256" key="9">
    <source>
        <dbReference type="ARBA" id="ARBA00022723"/>
    </source>
</evidence>
<feature type="domain" description="FAD-binding FR-type" evidence="17">
    <location>
        <begin position="667"/>
        <end position="894"/>
    </location>
</feature>
<keyword evidence="9 15" id="KW-0479">Metal-binding</keyword>
<dbReference type="Gene3D" id="2.40.30.10">
    <property type="entry name" value="Translation factors"/>
    <property type="match status" value="1"/>
</dbReference>
<dbReference type="SUPFAM" id="SSF48264">
    <property type="entry name" value="Cytochrome P450"/>
    <property type="match status" value="1"/>
</dbReference>
<evidence type="ECO:0000259" key="16">
    <source>
        <dbReference type="PROSITE" id="PS50902"/>
    </source>
</evidence>
<evidence type="ECO:0000256" key="15">
    <source>
        <dbReference type="PIRSR" id="PIRSR000209-1"/>
    </source>
</evidence>
<dbReference type="InterPro" id="IPR003097">
    <property type="entry name" value="CysJ-like_FAD-binding"/>
</dbReference>
<dbReference type="EMBL" id="JARIHO010000007">
    <property type="protein sequence ID" value="KAJ7358489.1"/>
    <property type="molecule type" value="Genomic_DNA"/>
</dbReference>
<organism evidence="18 19">
    <name type="scientific">Mycena albidolilacea</name>
    <dbReference type="NCBI Taxonomy" id="1033008"/>
    <lineage>
        <taxon>Eukaryota</taxon>
        <taxon>Fungi</taxon>
        <taxon>Dikarya</taxon>
        <taxon>Basidiomycota</taxon>
        <taxon>Agaricomycotina</taxon>
        <taxon>Agaricomycetes</taxon>
        <taxon>Agaricomycetidae</taxon>
        <taxon>Agaricales</taxon>
        <taxon>Marasmiineae</taxon>
        <taxon>Mycenaceae</taxon>
        <taxon>Mycena</taxon>
    </lineage>
</organism>
<gene>
    <name evidence="18" type="ORF">DFH08DRAFT_848571</name>
</gene>
<dbReference type="InterPro" id="IPR001128">
    <property type="entry name" value="Cyt_P450"/>
</dbReference>
<sequence length="1051" mass="116237">MSFPIPQPPTIPLIGNVTLIEPEAPNRSFDLLAKKYGEIYQLDLLGEKLIFVSSYKLANELSDDTRFEKRITNALMEVRNLVGDALFTAHSDEPNWGIAHRLLMPAFGTIKIKGMLEEMRDISNQLILKWERFGPDTVIDPSDDFTRVALDTIAYCSMSYRLNSFYREGQPEFAVAMGDFLTESGKRSTRPRVVQAVMRGTTAKYRADIKFMRDLADEIVSARRANPIEKHDLLDTMLNSRDPKTGQGMSEESIAQTLLTFLIAGHETSSGMMTFMIYYLLKNPETLRKLRAQVDEVLGTRPIQYDDFAKLPYLIAVMRESLRLYPTAPGRVASPLEDTTLDGGKFAVKKGDSILILVGPMQRDPSVWGNDAEQFRPERMLDFEALPPNAWQPFGFGARGCIGRAFAWQEVCLVMASIVQRFDLRLNDPSYALKIKQTLTVKPADLRIRASVRSTAVHLYATPSNTLMTNRDAAPAPKVDSPQVQSGLQLYVLYGSNTGTSEAFAQRLANEAPSYGFRPSIGTLDSAVEKLPKDGPVVIVTASFEGEPADNAVHFIDWLRNIKSNEIEDVRFAVFGCGNSDWTATFQKIPILCDELLEKHGGHRMLARGWGDASSADFFQRFDEFEANLWAVLSEEYSTSWSASLSQGLEVKTIDAGKERATALRQADALLGRVVENRVLTKNGPVKRHIEFELPEGVAARAGEYIAIIPQNPIRDVRRVLARFGLSNEEEVVLSSAGPTSLPVGKPVKMSEILGGYVELSQPATTKDLGVLFDAAALDATRDHIEQLKANYTDAVLAKRLSAFEILETYPDIALSIGVFLQMVPSMRVRQYSISSSPLWNPTHATVTISVLDAPALTSRRAPPFLGVGSNYLAGLIAGDRVQMSIRSSAFALPENPALPVVMFCAGSGIAPMRGFIQERAEQKAAGRITGKMLLFFGCRSPQTDFLYSDSDLATWISSGVVDIRPAFSGSSEDSEGCKYVQHRVWNDRADILDLYKSGASFFTCGSAQVAKEIKATLVNMFKTEDELSAVEATGMFEKITKGRYATDIFD</sequence>
<dbReference type="CDD" id="cd11068">
    <property type="entry name" value="CYP120A1"/>
    <property type="match status" value="1"/>
</dbReference>
<evidence type="ECO:0000259" key="17">
    <source>
        <dbReference type="PROSITE" id="PS51384"/>
    </source>
</evidence>
<evidence type="ECO:0000256" key="14">
    <source>
        <dbReference type="ARBA" id="ARBA00023033"/>
    </source>
</evidence>
<evidence type="ECO:0000256" key="5">
    <source>
        <dbReference type="ARBA" id="ARBA00022448"/>
    </source>
</evidence>
<evidence type="ECO:0000256" key="1">
    <source>
        <dbReference type="ARBA" id="ARBA00001917"/>
    </source>
</evidence>
<comment type="similarity">
    <text evidence="4">In the N-terminal section; belongs to the cytochrome P450 family.</text>
</comment>
<dbReference type="InterPro" id="IPR008254">
    <property type="entry name" value="Flavodoxin/NO_synth"/>
</dbReference>
<dbReference type="PROSITE" id="PS00086">
    <property type="entry name" value="CYTOCHROME_P450"/>
    <property type="match status" value="1"/>
</dbReference>
<comment type="cofactor">
    <cofactor evidence="1">
        <name>FMN</name>
        <dbReference type="ChEBI" id="CHEBI:58210"/>
    </cofactor>
</comment>
<dbReference type="FunFam" id="1.10.630.10:FF:000040">
    <property type="entry name" value="Bifunctional cytochrome P450/NADPH--P450 reductase"/>
    <property type="match status" value="1"/>
</dbReference>
<dbReference type="InterPro" id="IPR001433">
    <property type="entry name" value="OxRdtase_FAD/NAD-bd"/>
</dbReference>
<keyword evidence="10" id="KW-0274">FAD</keyword>
<accession>A0AAD7AHA9</accession>
<evidence type="ECO:0000256" key="8">
    <source>
        <dbReference type="ARBA" id="ARBA00022643"/>
    </source>
</evidence>
<dbReference type="Gene3D" id="3.40.50.360">
    <property type="match status" value="1"/>
</dbReference>
<proteinExistence type="inferred from homology"/>
<dbReference type="PIRSF" id="PIRSF000209">
    <property type="entry name" value="Bifunctional_P450_P450R"/>
    <property type="match status" value="1"/>
</dbReference>
<keyword evidence="12" id="KW-0560">Oxidoreductase</keyword>
<dbReference type="GO" id="GO:0005506">
    <property type="term" value="F:iron ion binding"/>
    <property type="evidence" value="ECO:0007669"/>
    <property type="project" value="InterPro"/>
</dbReference>
<dbReference type="InterPro" id="IPR039261">
    <property type="entry name" value="FNR_nucleotide-bd"/>
</dbReference>
<dbReference type="GO" id="GO:0070330">
    <property type="term" value="F:aromatase activity"/>
    <property type="evidence" value="ECO:0007669"/>
    <property type="project" value="InterPro"/>
</dbReference>
<feature type="binding site" description="axial binding residue" evidence="15">
    <location>
        <position position="401"/>
    </location>
    <ligand>
        <name>heme</name>
        <dbReference type="ChEBI" id="CHEBI:30413"/>
    </ligand>
    <ligandPart>
        <name>Fe</name>
        <dbReference type="ChEBI" id="CHEBI:18248"/>
    </ligandPart>
</feature>
<dbReference type="Gene3D" id="3.40.50.80">
    <property type="entry name" value="Nucleotide-binding domain of ferredoxin-NADP reductase (FNR) module"/>
    <property type="match status" value="1"/>
</dbReference>
<comment type="cofactor">
    <cofactor evidence="3">
        <name>FAD</name>
        <dbReference type="ChEBI" id="CHEBI:57692"/>
    </cofactor>
</comment>
<evidence type="ECO:0000256" key="12">
    <source>
        <dbReference type="ARBA" id="ARBA00023002"/>
    </source>
</evidence>
<dbReference type="Pfam" id="PF00067">
    <property type="entry name" value="p450"/>
    <property type="match status" value="1"/>
</dbReference>
<dbReference type="Pfam" id="PF00175">
    <property type="entry name" value="NAD_binding_1"/>
    <property type="match status" value="1"/>
</dbReference>
<keyword evidence="6 15" id="KW-0349">Heme</keyword>
<dbReference type="PRINTS" id="PR00385">
    <property type="entry name" value="P450"/>
</dbReference>
<dbReference type="InterPro" id="IPR023173">
    <property type="entry name" value="NADPH_Cyt_P450_Rdtase_alpha"/>
</dbReference>
<dbReference type="InterPro" id="IPR017938">
    <property type="entry name" value="Riboflavin_synthase-like_b-brl"/>
</dbReference>